<feature type="transmembrane region" description="Helical" evidence="1">
    <location>
        <begin position="6"/>
        <end position="28"/>
    </location>
</feature>
<reference evidence="2" key="1">
    <citation type="submission" date="2021-05" db="EMBL/GenBank/DDBJ databases">
        <title>Whole genome sequence of Curtobacterium flaccumfaciens pv. flaccumfaciens strain CFBP 3417.</title>
        <authorList>
            <person name="Osdaghi E."/>
            <person name="Taghouti G."/>
            <person name="Portier P."/>
            <person name="Fazliarab A."/>
            <person name="Taghavi S.M."/>
            <person name="Briand M."/>
            <person name="Le-Saux M."/>
            <person name="Jacques M.-A."/>
        </authorList>
    </citation>
    <scope>NUCLEOTIDE SEQUENCE</scope>
    <source>
        <strain evidence="2">CFBP 3417</strain>
    </source>
</reference>
<evidence type="ECO:0000313" key="3">
    <source>
        <dbReference type="Proteomes" id="UP000709437"/>
    </source>
</evidence>
<proteinExistence type="predicted"/>
<dbReference type="AlphaFoldDB" id="A0A9Q2W6Q6"/>
<dbReference type="EMBL" id="JAHEWX010000019">
    <property type="protein sequence ID" value="MBT1542818.1"/>
    <property type="molecule type" value="Genomic_DNA"/>
</dbReference>
<organism evidence="2 3">
    <name type="scientific">Curtobacterium flaccumfaciens pv. flaccumfaciens</name>
    <dbReference type="NCBI Taxonomy" id="138532"/>
    <lineage>
        <taxon>Bacteria</taxon>
        <taxon>Bacillati</taxon>
        <taxon>Actinomycetota</taxon>
        <taxon>Actinomycetes</taxon>
        <taxon>Micrococcales</taxon>
        <taxon>Microbacteriaceae</taxon>
        <taxon>Curtobacterium</taxon>
    </lineage>
</organism>
<keyword evidence="1" id="KW-0812">Transmembrane</keyword>
<gene>
    <name evidence="2" type="ORF">KK103_13690</name>
</gene>
<comment type="caution">
    <text evidence="2">The sequence shown here is derived from an EMBL/GenBank/DDBJ whole genome shotgun (WGS) entry which is preliminary data.</text>
</comment>
<keyword evidence="1" id="KW-0472">Membrane</keyword>
<dbReference type="GeneID" id="99622842"/>
<sequence>MTEISSAMGFIAAVEVAAAVLIVMHTTVGLPARLRPWVTKCTIVTRTGAVGLAASAIVVAAAVLGAVSWWCSTTDPTWAWGVLGSLLLLLVGAAAESSIHQAVAGRRRLARR</sequence>
<protein>
    <submittedName>
        <fullName evidence="2">Uncharacterized protein</fullName>
    </submittedName>
</protein>
<dbReference type="Proteomes" id="UP000709437">
    <property type="component" value="Unassembled WGS sequence"/>
</dbReference>
<keyword evidence="1" id="KW-1133">Transmembrane helix</keyword>
<feature type="transmembrane region" description="Helical" evidence="1">
    <location>
        <begin position="49"/>
        <end position="70"/>
    </location>
</feature>
<name>A0A9Q2W6Q6_9MICO</name>
<accession>A0A9Q2W6Q6</accession>
<evidence type="ECO:0000313" key="2">
    <source>
        <dbReference type="EMBL" id="MBT1542818.1"/>
    </source>
</evidence>
<evidence type="ECO:0000256" key="1">
    <source>
        <dbReference type="SAM" id="Phobius"/>
    </source>
</evidence>
<dbReference type="RefSeq" id="WP_159557713.1">
    <property type="nucleotide sequence ID" value="NZ_JAHEWX010000019.1"/>
</dbReference>
<feature type="transmembrane region" description="Helical" evidence="1">
    <location>
        <begin position="82"/>
        <end position="103"/>
    </location>
</feature>